<name>A0AAV9ZZD9_9AGAR</name>
<sequence length="267" mass="29497">MSPYAPQPQTSTVLFSAYQNTWLSRQPLTKVFDTYSSMLIRRRNLSLILTPPPISSGTPAPHALDCIARDAAEISRRLPPHRGTRSLALHGSSFYSPHADTRRRSTRGLASACAGSERRYAKLHPRSNGSTRKKLVNIARSMSGMYRLVAPVLLNVVNAVRRHRKPRSVRVSAQRKITARTRLQCDVAPPASRARSPVLPPTPQLSKTPRAPSLSPSSTPSPPASDEAYWAESEGDTDDDDEDVDGAISLDRTSRCSALRFRRDSLY</sequence>
<dbReference type="Proteomes" id="UP001362999">
    <property type="component" value="Unassembled WGS sequence"/>
</dbReference>
<keyword evidence="4" id="KW-1185">Reference proteome</keyword>
<gene>
    <name evidence="2" type="ORF">R3P38DRAFT_3221639</name>
    <name evidence="3" type="ORF">R3P38DRAFT_3221662</name>
</gene>
<feature type="compositionally biased region" description="Low complexity" evidence="1">
    <location>
        <begin position="208"/>
        <end position="218"/>
    </location>
</feature>
<evidence type="ECO:0000313" key="2">
    <source>
        <dbReference type="EMBL" id="KAK6996598.1"/>
    </source>
</evidence>
<evidence type="ECO:0000256" key="1">
    <source>
        <dbReference type="SAM" id="MobiDB-lite"/>
    </source>
</evidence>
<feature type="region of interest" description="Disordered" evidence="1">
    <location>
        <begin position="186"/>
        <end position="249"/>
    </location>
</feature>
<accession>A0AAV9ZZD9</accession>
<feature type="compositionally biased region" description="Acidic residues" evidence="1">
    <location>
        <begin position="233"/>
        <end position="245"/>
    </location>
</feature>
<dbReference type="EMBL" id="JAWWNJ010000096">
    <property type="protein sequence ID" value="KAK6996598.1"/>
    <property type="molecule type" value="Genomic_DNA"/>
</dbReference>
<evidence type="ECO:0000313" key="4">
    <source>
        <dbReference type="Proteomes" id="UP001362999"/>
    </source>
</evidence>
<comment type="caution">
    <text evidence="3">The sequence shown here is derived from an EMBL/GenBank/DDBJ whole genome shotgun (WGS) entry which is preliminary data.</text>
</comment>
<dbReference type="AlphaFoldDB" id="A0AAV9ZZD9"/>
<evidence type="ECO:0000313" key="3">
    <source>
        <dbReference type="EMBL" id="KAK6996618.1"/>
    </source>
</evidence>
<dbReference type="EMBL" id="JAWWNJ010000096">
    <property type="protein sequence ID" value="KAK6996618.1"/>
    <property type="molecule type" value="Genomic_DNA"/>
</dbReference>
<proteinExistence type="predicted"/>
<organism evidence="3 4">
    <name type="scientific">Favolaschia claudopus</name>
    <dbReference type="NCBI Taxonomy" id="2862362"/>
    <lineage>
        <taxon>Eukaryota</taxon>
        <taxon>Fungi</taxon>
        <taxon>Dikarya</taxon>
        <taxon>Basidiomycota</taxon>
        <taxon>Agaricomycotina</taxon>
        <taxon>Agaricomycetes</taxon>
        <taxon>Agaricomycetidae</taxon>
        <taxon>Agaricales</taxon>
        <taxon>Marasmiineae</taxon>
        <taxon>Mycenaceae</taxon>
        <taxon>Favolaschia</taxon>
    </lineage>
</organism>
<reference evidence="3 4" key="1">
    <citation type="journal article" date="2024" name="J Genomics">
        <title>Draft genome sequencing and assembly of Favolaschia claudopus CIRM-BRFM 2984 isolated from oak limbs.</title>
        <authorList>
            <person name="Navarro D."/>
            <person name="Drula E."/>
            <person name="Chaduli D."/>
            <person name="Cazenave R."/>
            <person name="Ahrendt S."/>
            <person name="Wang J."/>
            <person name="Lipzen A."/>
            <person name="Daum C."/>
            <person name="Barry K."/>
            <person name="Grigoriev I.V."/>
            <person name="Favel A."/>
            <person name="Rosso M.N."/>
            <person name="Martin F."/>
        </authorList>
    </citation>
    <scope>NUCLEOTIDE SEQUENCE [LARGE SCALE GENOMIC DNA]</scope>
    <source>
        <strain evidence="3 4">CIRM-BRFM 2984</strain>
    </source>
</reference>
<protein>
    <submittedName>
        <fullName evidence="3">Uncharacterized protein</fullName>
    </submittedName>
</protein>